<dbReference type="Proteomes" id="UP001597083">
    <property type="component" value="Unassembled WGS sequence"/>
</dbReference>
<keyword evidence="2" id="KW-1185">Reference proteome</keyword>
<reference evidence="2" key="1">
    <citation type="journal article" date="2019" name="Int. J. Syst. Evol. Microbiol.">
        <title>The Global Catalogue of Microorganisms (GCM) 10K type strain sequencing project: providing services to taxonomists for standard genome sequencing and annotation.</title>
        <authorList>
            <consortium name="The Broad Institute Genomics Platform"/>
            <consortium name="The Broad Institute Genome Sequencing Center for Infectious Disease"/>
            <person name="Wu L."/>
            <person name="Ma J."/>
        </authorList>
    </citation>
    <scope>NUCLEOTIDE SEQUENCE [LARGE SCALE GENOMIC DNA]</scope>
    <source>
        <strain evidence="2">JCM 31696</strain>
    </source>
</reference>
<dbReference type="Gene3D" id="3.10.450.50">
    <property type="match status" value="1"/>
</dbReference>
<accession>A0ABW3CR97</accession>
<gene>
    <name evidence="1" type="ORF">ACFQ07_28145</name>
</gene>
<dbReference type="InterPro" id="IPR032710">
    <property type="entry name" value="NTF2-like_dom_sf"/>
</dbReference>
<evidence type="ECO:0000313" key="2">
    <source>
        <dbReference type="Proteomes" id="UP001597083"/>
    </source>
</evidence>
<sequence length="136" mass="15341">MQLNDLAERYVAVWNEPDPEARRKAVADLWTEDALMRLAPPQEMRTHATKLGVTPFLEARGHDELELRVVRSYEEFVAPGQNVFAVRQGARRLGDVVIFEWAMAAKVTAEQLGAGLEVVIVGRDGRIKEDLQFIDP</sequence>
<dbReference type="SUPFAM" id="SSF54427">
    <property type="entry name" value="NTF2-like"/>
    <property type="match status" value="1"/>
</dbReference>
<evidence type="ECO:0000313" key="1">
    <source>
        <dbReference type="EMBL" id="MFD0856143.1"/>
    </source>
</evidence>
<name>A0ABW3CR97_9ACTN</name>
<organism evidence="1 2">
    <name type="scientific">Actinomadura adrarensis</name>
    <dbReference type="NCBI Taxonomy" id="1819600"/>
    <lineage>
        <taxon>Bacteria</taxon>
        <taxon>Bacillati</taxon>
        <taxon>Actinomycetota</taxon>
        <taxon>Actinomycetes</taxon>
        <taxon>Streptosporangiales</taxon>
        <taxon>Thermomonosporaceae</taxon>
        <taxon>Actinomadura</taxon>
    </lineage>
</organism>
<comment type="caution">
    <text evidence="1">The sequence shown here is derived from an EMBL/GenBank/DDBJ whole genome shotgun (WGS) entry which is preliminary data.</text>
</comment>
<protein>
    <recommendedName>
        <fullName evidence="3">Nuclear transport factor 2 family protein</fullName>
    </recommendedName>
</protein>
<dbReference type="EMBL" id="JBHTIR010003977">
    <property type="protein sequence ID" value="MFD0856143.1"/>
    <property type="molecule type" value="Genomic_DNA"/>
</dbReference>
<evidence type="ECO:0008006" key="3">
    <source>
        <dbReference type="Google" id="ProtNLM"/>
    </source>
</evidence>
<proteinExistence type="predicted"/>